<keyword evidence="2" id="KW-0597">Phosphoprotein</keyword>
<reference evidence="5" key="2">
    <citation type="submission" date="2025-09" db="UniProtKB">
        <authorList>
            <consortium name="Ensembl"/>
        </authorList>
    </citation>
    <scope>IDENTIFICATION</scope>
</reference>
<dbReference type="PANTHER" id="PTHR14514">
    <property type="entry name" value="PKA ANCHORING PROTEIN"/>
    <property type="match status" value="1"/>
</dbReference>
<name>A0A3Q2E119_CYPVA</name>
<evidence type="ECO:0000256" key="4">
    <source>
        <dbReference type="ARBA" id="ARBA00023136"/>
    </source>
</evidence>
<evidence type="ECO:0008006" key="7">
    <source>
        <dbReference type="Google" id="ProtNLM"/>
    </source>
</evidence>
<evidence type="ECO:0000313" key="6">
    <source>
        <dbReference type="Proteomes" id="UP000265020"/>
    </source>
</evidence>
<comment type="subcellular location">
    <subcellularLocation>
        <location evidence="1">Endomembrane system</location>
    </subcellularLocation>
</comment>
<accession>A0A3Q2E119</accession>
<dbReference type="AlphaFoldDB" id="A0A3Q2E119"/>
<evidence type="ECO:0000256" key="2">
    <source>
        <dbReference type="ARBA" id="ARBA00022553"/>
    </source>
</evidence>
<dbReference type="SUPFAM" id="SSF46966">
    <property type="entry name" value="Spectrin repeat"/>
    <property type="match status" value="1"/>
</dbReference>
<keyword evidence="4" id="KW-0472">Membrane</keyword>
<sequence length="112" mass="13464">MQRFLITIMQTSNLSFYVSSQDFEAEYQELWDWLMDMDAMVTDSHQLMMSEEQRQYLFKSCLTEMLMMENWKTSLLRQAANLKRSGSVQPSNLHIKMHNLTHTWQQLEVKHI</sequence>
<reference evidence="5" key="1">
    <citation type="submission" date="2025-08" db="UniProtKB">
        <authorList>
            <consortium name="Ensembl"/>
        </authorList>
    </citation>
    <scope>IDENTIFICATION</scope>
</reference>
<dbReference type="Proteomes" id="UP000265020">
    <property type="component" value="Unassembled WGS sequence"/>
</dbReference>
<evidence type="ECO:0000256" key="1">
    <source>
        <dbReference type="ARBA" id="ARBA00004308"/>
    </source>
</evidence>
<protein>
    <recommendedName>
        <fullName evidence="7">STAT transcription factor protein interaction domain-containing protein</fullName>
    </recommendedName>
</protein>
<evidence type="ECO:0000256" key="3">
    <source>
        <dbReference type="ARBA" id="ARBA00022737"/>
    </source>
</evidence>
<evidence type="ECO:0000313" key="5">
    <source>
        <dbReference type="Ensembl" id="ENSCVAP00000025901.1"/>
    </source>
</evidence>
<organism evidence="5 6">
    <name type="scientific">Cyprinodon variegatus</name>
    <name type="common">Sheepshead minnow</name>
    <dbReference type="NCBI Taxonomy" id="28743"/>
    <lineage>
        <taxon>Eukaryota</taxon>
        <taxon>Metazoa</taxon>
        <taxon>Chordata</taxon>
        <taxon>Craniata</taxon>
        <taxon>Vertebrata</taxon>
        <taxon>Euteleostomi</taxon>
        <taxon>Actinopterygii</taxon>
        <taxon>Neopterygii</taxon>
        <taxon>Teleostei</taxon>
        <taxon>Neoteleostei</taxon>
        <taxon>Acanthomorphata</taxon>
        <taxon>Ovalentaria</taxon>
        <taxon>Atherinomorphae</taxon>
        <taxon>Cyprinodontiformes</taxon>
        <taxon>Cyprinodontidae</taxon>
        <taxon>Cyprinodon</taxon>
    </lineage>
</organism>
<keyword evidence="3" id="KW-0677">Repeat</keyword>
<dbReference type="Ensembl" id="ENSCVAT00000000445.1">
    <property type="protein sequence ID" value="ENSCVAP00000025901.1"/>
    <property type="gene ID" value="ENSCVAG00000011046.1"/>
</dbReference>
<dbReference type="GeneTree" id="ENSGT00940000182246"/>
<dbReference type="PANTHER" id="PTHR14514:SF2">
    <property type="entry name" value="A-KINASE ANCHOR PROTEIN 6"/>
    <property type="match status" value="1"/>
</dbReference>
<keyword evidence="6" id="KW-1185">Reference proteome</keyword>
<dbReference type="STRING" id="28743.ENSCVAP00000025901"/>
<proteinExistence type="predicted"/>